<dbReference type="Gene3D" id="3.40.50.300">
    <property type="entry name" value="P-loop containing nucleotide triphosphate hydrolases"/>
    <property type="match status" value="1"/>
</dbReference>
<dbReference type="GO" id="GO:0016887">
    <property type="term" value="F:ATP hydrolysis activity"/>
    <property type="evidence" value="ECO:0007669"/>
    <property type="project" value="InterPro"/>
</dbReference>
<feature type="domain" description="ATPase AAA-type core" evidence="4">
    <location>
        <begin position="294"/>
        <end position="406"/>
    </location>
</feature>
<keyword evidence="3" id="KW-0067">ATP-binding</keyword>
<accession>A0A0S4KGU7</accession>
<dbReference type="PANTHER" id="PTHR43392">
    <property type="entry name" value="AAA-TYPE ATPASE FAMILY PROTEIN / ANKYRIN REPEAT FAMILY PROTEIN"/>
    <property type="match status" value="1"/>
</dbReference>
<dbReference type="InterPro" id="IPR027417">
    <property type="entry name" value="P-loop_NTPase"/>
</dbReference>
<proteinExistence type="inferred from homology"/>
<evidence type="ECO:0000313" key="6">
    <source>
        <dbReference type="Proteomes" id="UP000051952"/>
    </source>
</evidence>
<name>A0A0S4KGU7_BODSA</name>
<comment type="similarity">
    <text evidence="1">Belongs to the CbxX/CfxQ family.</text>
</comment>
<evidence type="ECO:0000313" key="5">
    <source>
        <dbReference type="EMBL" id="CUI14937.1"/>
    </source>
</evidence>
<dbReference type="InterPro" id="IPR050773">
    <property type="entry name" value="CbxX/CfxQ_RuBisCO_ESX"/>
</dbReference>
<dbReference type="OrthoDB" id="2423195at2759"/>
<evidence type="ECO:0000259" key="4">
    <source>
        <dbReference type="Pfam" id="PF00004"/>
    </source>
</evidence>
<dbReference type="EMBL" id="CYKH01001741">
    <property type="protein sequence ID" value="CUI14937.1"/>
    <property type="molecule type" value="Genomic_DNA"/>
</dbReference>
<evidence type="ECO:0000256" key="1">
    <source>
        <dbReference type="ARBA" id="ARBA00010378"/>
    </source>
</evidence>
<dbReference type="Pfam" id="PF00004">
    <property type="entry name" value="AAA"/>
    <property type="match status" value="1"/>
</dbReference>
<dbReference type="VEuPathDB" id="TriTrypDB:BSAL_21270"/>
<dbReference type="AlphaFoldDB" id="A0A0S4KGU7"/>
<dbReference type="PRINTS" id="PR00819">
    <property type="entry name" value="CBXCFQXSUPER"/>
</dbReference>
<dbReference type="Proteomes" id="UP000051952">
    <property type="component" value="Unassembled WGS sequence"/>
</dbReference>
<dbReference type="PANTHER" id="PTHR43392:SF2">
    <property type="entry name" value="AAA-TYPE ATPASE FAMILY PROTEIN _ ANKYRIN REPEAT FAMILY PROTEIN"/>
    <property type="match status" value="1"/>
</dbReference>
<evidence type="ECO:0000256" key="2">
    <source>
        <dbReference type="ARBA" id="ARBA00022741"/>
    </source>
</evidence>
<dbReference type="SUPFAM" id="SSF52540">
    <property type="entry name" value="P-loop containing nucleoside triphosphate hydrolases"/>
    <property type="match status" value="1"/>
</dbReference>
<sequence>MSAVANEWYRWFSLRARSSVVEGEHIYFRCPLRGRQHGVTMTIDGQMYFVSIDFSNSVATQLLTDVQKHSGTLCRAAYGVTDWLPRVPGVGNYVLRDTAENVTRRLCKALGQYEPVRASPAAWAISICTFLHQGAHISASYNHHGIAFEVDDEYRVYTVEGNCLTHMRLWEFLSRFGVSSLTYVDDAELPKDVEATAFAFCDDAVKKGQSLSLLHYDGANFCTALRNGNLRPPTVRELVSELGAKLNELQEQMTVFVGQDNVKEALEATLRDVYHNRVLIARELRPRPVQNSNVCFVGPPGTGKLMAARLLAKVLHWGGRLPTDKTTCVDAVDLLGNDAEDTLVRTRTVVKSAVGGLLLIKGTHEAFERDVSKIAFAELLKLVEQHDCNTAFVIAGAADAIDGISKLTENFVVHFRTTCAFRSLALFDIGAIVALRLNEAGLTVPIDVNLATFVQDHSTPTKRIEMNARLADHLAYHVRVKHSARTANNTPGRENVPSDLDASDFLLDGGFLFNDKFTS</sequence>
<dbReference type="GO" id="GO:0005524">
    <property type="term" value="F:ATP binding"/>
    <property type="evidence" value="ECO:0007669"/>
    <property type="project" value="UniProtKB-KW"/>
</dbReference>
<keyword evidence="2" id="KW-0547">Nucleotide-binding</keyword>
<organism evidence="5 6">
    <name type="scientific">Bodo saltans</name>
    <name type="common">Flagellated protozoan</name>
    <dbReference type="NCBI Taxonomy" id="75058"/>
    <lineage>
        <taxon>Eukaryota</taxon>
        <taxon>Discoba</taxon>
        <taxon>Euglenozoa</taxon>
        <taxon>Kinetoplastea</taxon>
        <taxon>Metakinetoplastina</taxon>
        <taxon>Eubodonida</taxon>
        <taxon>Bodonidae</taxon>
        <taxon>Bodo</taxon>
    </lineage>
</organism>
<keyword evidence="6" id="KW-1185">Reference proteome</keyword>
<reference evidence="6" key="1">
    <citation type="submission" date="2015-09" db="EMBL/GenBank/DDBJ databases">
        <authorList>
            <consortium name="Pathogen Informatics"/>
        </authorList>
    </citation>
    <scope>NUCLEOTIDE SEQUENCE [LARGE SCALE GENOMIC DNA]</scope>
    <source>
        <strain evidence="6">Lake Konstanz</strain>
    </source>
</reference>
<dbReference type="InterPro" id="IPR003959">
    <property type="entry name" value="ATPase_AAA_core"/>
</dbReference>
<dbReference type="InterPro" id="IPR000641">
    <property type="entry name" value="CbxX/CfxQ"/>
</dbReference>
<protein>
    <recommendedName>
        <fullName evidence="4">ATPase AAA-type core domain-containing protein</fullName>
    </recommendedName>
</protein>
<gene>
    <name evidence="5" type="ORF">BSAL_21270</name>
</gene>
<evidence type="ECO:0000256" key="3">
    <source>
        <dbReference type="ARBA" id="ARBA00022840"/>
    </source>
</evidence>